<dbReference type="AlphaFoldDB" id="A0A415GIE8"/>
<evidence type="ECO:0000256" key="2">
    <source>
        <dbReference type="SAM" id="Coils"/>
    </source>
</evidence>
<feature type="domain" description="Multidrug resistance protein MdtA-like alpha-helical hairpin" evidence="4">
    <location>
        <begin position="98"/>
        <end position="168"/>
    </location>
</feature>
<comment type="caution">
    <text evidence="7">The sequence shown here is derived from an EMBL/GenBank/DDBJ whole genome shotgun (WGS) entry which is preliminary data.</text>
</comment>
<dbReference type="Proteomes" id="UP000286598">
    <property type="component" value="Unassembled WGS sequence"/>
</dbReference>
<dbReference type="Pfam" id="PF25917">
    <property type="entry name" value="BSH_RND"/>
    <property type="match status" value="1"/>
</dbReference>
<dbReference type="PANTHER" id="PTHR30469">
    <property type="entry name" value="MULTIDRUG RESISTANCE PROTEIN MDTA"/>
    <property type="match status" value="1"/>
</dbReference>
<protein>
    <submittedName>
        <fullName evidence="7">Efflux RND transporter periplasmic adaptor subunit</fullName>
    </submittedName>
</protein>
<feature type="domain" description="Multidrug resistance protein MdtA-like barrel-sandwich hybrid" evidence="5">
    <location>
        <begin position="59"/>
        <end position="196"/>
    </location>
</feature>
<keyword evidence="2" id="KW-0175">Coiled coil</keyword>
<organism evidence="7 8">
    <name type="scientific">Leyella stercorea</name>
    <dbReference type="NCBI Taxonomy" id="363265"/>
    <lineage>
        <taxon>Bacteria</taxon>
        <taxon>Pseudomonadati</taxon>
        <taxon>Bacteroidota</taxon>
        <taxon>Bacteroidia</taxon>
        <taxon>Bacteroidales</taxon>
        <taxon>Prevotellaceae</taxon>
        <taxon>Leyella</taxon>
    </lineage>
</organism>
<dbReference type="SUPFAM" id="SSF111369">
    <property type="entry name" value="HlyD-like secretion proteins"/>
    <property type="match status" value="1"/>
</dbReference>
<dbReference type="InterPro" id="IPR058624">
    <property type="entry name" value="MdtA-like_HH"/>
</dbReference>
<dbReference type="Pfam" id="PF25876">
    <property type="entry name" value="HH_MFP_RND"/>
    <property type="match status" value="1"/>
</dbReference>
<dbReference type="EMBL" id="QRNO01000050">
    <property type="protein sequence ID" value="RHK48982.1"/>
    <property type="molecule type" value="Genomic_DNA"/>
</dbReference>
<feature type="region of interest" description="Disordered" evidence="3">
    <location>
        <begin position="367"/>
        <end position="393"/>
    </location>
</feature>
<dbReference type="Gene3D" id="2.40.420.20">
    <property type="match status" value="1"/>
</dbReference>
<dbReference type="Pfam" id="PF25954">
    <property type="entry name" value="Beta-barrel_RND_2"/>
    <property type="match status" value="1"/>
</dbReference>
<dbReference type="InterPro" id="IPR058625">
    <property type="entry name" value="MdtA-like_BSH"/>
</dbReference>
<evidence type="ECO:0000259" key="5">
    <source>
        <dbReference type="Pfam" id="PF25917"/>
    </source>
</evidence>
<evidence type="ECO:0000256" key="3">
    <source>
        <dbReference type="SAM" id="MobiDB-lite"/>
    </source>
</evidence>
<dbReference type="FunFam" id="2.40.30.170:FF:000010">
    <property type="entry name" value="Efflux RND transporter periplasmic adaptor subunit"/>
    <property type="match status" value="1"/>
</dbReference>
<gene>
    <name evidence="7" type="ORF">DW060_09595</name>
</gene>
<dbReference type="Gene3D" id="2.40.30.170">
    <property type="match status" value="1"/>
</dbReference>
<dbReference type="GO" id="GO:0015562">
    <property type="term" value="F:efflux transmembrane transporter activity"/>
    <property type="evidence" value="ECO:0007669"/>
    <property type="project" value="InterPro"/>
</dbReference>
<evidence type="ECO:0000256" key="1">
    <source>
        <dbReference type="ARBA" id="ARBA00009477"/>
    </source>
</evidence>
<feature type="domain" description="CusB-like beta-barrel" evidence="6">
    <location>
        <begin position="210"/>
        <end position="285"/>
    </location>
</feature>
<name>A0A415GIE8_9BACT</name>
<evidence type="ECO:0000259" key="6">
    <source>
        <dbReference type="Pfam" id="PF25954"/>
    </source>
</evidence>
<dbReference type="OrthoDB" id="9809068at2"/>
<evidence type="ECO:0000313" key="7">
    <source>
        <dbReference type="EMBL" id="RHK48982.1"/>
    </source>
</evidence>
<evidence type="ECO:0000313" key="8">
    <source>
        <dbReference type="Proteomes" id="UP000286598"/>
    </source>
</evidence>
<dbReference type="InterPro" id="IPR006143">
    <property type="entry name" value="RND_pump_MFP"/>
</dbReference>
<dbReference type="Gene3D" id="2.40.50.100">
    <property type="match status" value="1"/>
</dbReference>
<evidence type="ECO:0000259" key="4">
    <source>
        <dbReference type="Pfam" id="PF25876"/>
    </source>
</evidence>
<keyword evidence="8" id="KW-1185">Reference proteome</keyword>
<dbReference type="GO" id="GO:1990281">
    <property type="term" value="C:efflux pump complex"/>
    <property type="evidence" value="ECO:0007669"/>
    <property type="project" value="TreeGrafter"/>
</dbReference>
<proteinExistence type="inferred from homology"/>
<dbReference type="NCBIfam" id="TIGR01730">
    <property type="entry name" value="RND_mfp"/>
    <property type="match status" value="1"/>
</dbReference>
<reference evidence="7 8" key="1">
    <citation type="submission" date="2018-08" db="EMBL/GenBank/DDBJ databases">
        <title>A genome reference for cultivated species of the human gut microbiota.</title>
        <authorList>
            <person name="Zou Y."/>
            <person name="Xue W."/>
            <person name="Luo G."/>
        </authorList>
    </citation>
    <scope>NUCLEOTIDE SEQUENCE [LARGE SCALE GENOMIC DNA]</scope>
    <source>
        <strain evidence="7 8">AF42-9</strain>
    </source>
</reference>
<dbReference type="PANTHER" id="PTHR30469:SF33">
    <property type="entry name" value="SLR1207 PROTEIN"/>
    <property type="match status" value="1"/>
</dbReference>
<accession>A0A415GIE8</accession>
<dbReference type="InterPro" id="IPR058792">
    <property type="entry name" value="Beta-barrel_RND_2"/>
</dbReference>
<comment type="similarity">
    <text evidence="1">Belongs to the membrane fusion protein (MFP) (TC 8.A.1) family.</text>
</comment>
<dbReference type="Gene3D" id="1.10.287.470">
    <property type="entry name" value="Helix hairpin bin"/>
    <property type="match status" value="1"/>
</dbReference>
<feature type="coiled-coil region" evidence="2">
    <location>
        <begin position="137"/>
        <end position="164"/>
    </location>
</feature>
<sequence length="393" mass="41814">MNKKKALVIAAVAAIAALAVWLLSGGKKEETITFDTAAVAPANIMNSITATGTIEPVTSVTVGTQVSGIVSKLFVDYNSVVKKGQVIAELDKTNLMSQLNTAKTQLATAQSQLNYQTANYKRYKTLFEKGLVAADDFDNAKLSYTQAKEQVASAKEEVQRAQTNLGYATITSPIDGVVLSKSVEEGQTVAASFSTPELFTIAQDLTNMQVVADVDEADIGDVKEGERVSFTVDAYPDDTFEGEVKQVRQEATTTNNVVTYEVVISAPNADLKLKPGLTANVTIYTAERKGVLSVPSKALRFTPQKETVGKMKIVDVANAKNKVWTIEGNSIVAHKVNIGMTDGTNTQIVGGIAEGTKVVTGLNVMGGEEEKPMEAQGESSPFAPGPPGKNKKK</sequence>